<proteinExistence type="predicted"/>
<protein>
    <submittedName>
        <fullName evidence="1">Uncharacterized protein</fullName>
    </submittedName>
</protein>
<evidence type="ECO:0000313" key="1">
    <source>
        <dbReference type="EMBL" id="RYR37862.1"/>
    </source>
</evidence>
<reference evidence="1 2" key="1">
    <citation type="submission" date="2019-01" db="EMBL/GenBank/DDBJ databases">
        <title>Sequencing of cultivated peanut Arachis hypogaea provides insights into genome evolution and oil improvement.</title>
        <authorList>
            <person name="Chen X."/>
        </authorList>
    </citation>
    <scope>NUCLEOTIDE SEQUENCE [LARGE SCALE GENOMIC DNA]</scope>
    <source>
        <strain evidence="2">cv. Fuhuasheng</strain>
        <tissue evidence="1">Leaves</tissue>
    </source>
</reference>
<accession>A0A445BGQ0</accession>
<comment type="caution">
    <text evidence="1">The sequence shown here is derived from an EMBL/GenBank/DDBJ whole genome shotgun (WGS) entry which is preliminary data.</text>
</comment>
<sequence>MRVFFGGQPLTDKDNEIEEEVDYFRVEYTLLILFYEINRLRDKAIQECEAIRLSKPSTALFSPYCELHSEDIDSK</sequence>
<dbReference type="Proteomes" id="UP000289738">
    <property type="component" value="Chromosome A09"/>
</dbReference>
<organism evidence="1 2">
    <name type="scientific">Arachis hypogaea</name>
    <name type="common">Peanut</name>
    <dbReference type="NCBI Taxonomy" id="3818"/>
    <lineage>
        <taxon>Eukaryota</taxon>
        <taxon>Viridiplantae</taxon>
        <taxon>Streptophyta</taxon>
        <taxon>Embryophyta</taxon>
        <taxon>Tracheophyta</taxon>
        <taxon>Spermatophyta</taxon>
        <taxon>Magnoliopsida</taxon>
        <taxon>eudicotyledons</taxon>
        <taxon>Gunneridae</taxon>
        <taxon>Pentapetalae</taxon>
        <taxon>rosids</taxon>
        <taxon>fabids</taxon>
        <taxon>Fabales</taxon>
        <taxon>Fabaceae</taxon>
        <taxon>Papilionoideae</taxon>
        <taxon>50 kb inversion clade</taxon>
        <taxon>dalbergioids sensu lato</taxon>
        <taxon>Dalbergieae</taxon>
        <taxon>Pterocarpus clade</taxon>
        <taxon>Arachis</taxon>
    </lineage>
</organism>
<dbReference type="EMBL" id="SDMP01000009">
    <property type="protein sequence ID" value="RYR37862.1"/>
    <property type="molecule type" value="Genomic_DNA"/>
</dbReference>
<gene>
    <name evidence="1" type="ORF">Ahy_A09g042774</name>
</gene>
<name>A0A445BGQ0_ARAHY</name>
<keyword evidence="2" id="KW-1185">Reference proteome</keyword>
<dbReference type="AlphaFoldDB" id="A0A445BGQ0"/>
<evidence type="ECO:0000313" key="2">
    <source>
        <dbReference type="Proteomes" id="UP000289738"/>
    </source>
</evidence>